<organism evidence="1 2">
    <name type="scientific">Scophthalmus maximus</name>
    <name type="common">Turbot</name>
    <name type="synonym">Psetta maxima</name>
    <dbReference type="NCBI Taxonomy" id="52904"/>
    <lineage>
        <taxon>Eukaryota</taxon>
        <taxon>Metazoa</taxon>
        <taxon>Chordata</taxon>
        <taxon>Craniata</taxon>
        <taxon>Vertebrata</taxon>
        <taxon>Euteleostomi</taxon>
        <taxon>Actinopterygii</taxon>
        <taxon>Neopterygii</taxon>
        <taxon>Teleostei</taxon>
        <taxon>Neoteleostei</taxon>
        <taxon>Acanthomorphata</taxon>
        <taxon>Carangaria</taxon>
        <taxon>Pleuronectiformes</taxon>
        <taxon>Pleuronectoidei</taxon>
        <taxon>Scophthalmidae</taxon>
        <taxon>Scophthalmus</taxon>
    </lineage>
</organism>
<evidence type="ECO:0000313" key="2">
    <source>
        <dbReference type="Proteomes" id="UP000246464"/>
    </source>
</evidence>
<accession>A0A2U9CWJ8</accession>
<evidence type="ECO:0000313" key="1">
    <source>
        <dbReference type="EMBL" id="AWP20988.1"/>
    </source>
</evidence>
<gene>
    <name evidence="1" type="ORF">SMAX5B_001864</name>
</gene>
<reference evidence="1 2" key="1">
    <citation type="submission" date="2017-12" db="EMBL/GenBank/DDBJ databases">
        <title>Integrating genomic resources of turbot (Scophthalmus maximus) in depth evaluation of genetic and physical mapping variation across individuals.</title>
        <authorList>
            <person name="Martinez P."/>
        </authorList>
    </citation>
    <scope>NUCLEOTIDE SEQUENCE [LARGE SCALE GENOMIC DNA]</scope>
</reference>
<dbReference type="Proteomes" id="UP000246464">
    <property type="component" value="Chromosome 21"/>
</dbReference>
<proteinExistence type="predicted"/>
<sequence length="107" mass="11675">MPGDHFTDICLILASARCKSRGAVEKQLVAVMVCLFASNGDLVEPSGTYPSTTVGRIRYEEYDSITVRMSLLITPSCRQFEVVRLNTEHSSGPLVTPPKTTAVERAS</sequence>
<dbReference type="AlphaFoldDB" id="A0A2U9CWJ8"/>
<dbReference type="EMBL" id="CP026263">
    <property type="protein sequence ID" value="AWP20988.1"/>
    <property type="molecule type" value="Genomic_DNA"/>
</dbReference>
<protein>
    <submittedName>
        <fullName evidence="1">Uncharacterized protein</fullName>
    </submittedName>
</protein>
<keyword evidence="2" id="KW-1185">Reference proteome</keyword>
<name>A0A2U9CWJ8_SCOMX</name>